<gene>
    <name evidence="2" type="ORF">A11Q_241</name>
</gene>
<dbReference type="Proteomes" id="UP000012040">
    <property type="component" value="Chromosome"/>
</dbReference>
<evidence type="ECO:0000313" key="2">
    <source>
        <dbReference type="EMBL" id="AGH94461.1"/>
    </source>
</evidence>
<evidence type="ECO:0000256" key="1">
    <source>
        <dbReference type="SAM" id="Phobius"/>
    </source>
</evidence>
<name>M4V8W8_9BACT</name>
<dbReference type="OrthoDB" id="9809977at2"/>
<proteinExistence type="predicted"/>
<keyword evidence="1" id="KW-0812">Transmembrane</keyword>
<dbReference type="RefSeq" id="WP_015468951.1">
    <property type="nucleotide sequence ID" value="NC_020813.1"/>
</dbReference>
<dbReference type="eggNOG" id="COG2141">
    <property type="taxonomic scope" value="Bacteria"/>
</dbReference>
<feature type="transmembrane region" description="Helical" evidence="1">
    <location>
        <begin position="180"/>
        <end position="201"/>
    </location>
</feature>
<sequence>MKQKIAILGALIGWFAVIGQYWIMIENPVARDGTTLSYFEITIRFFSYFTMLTNTLVALVLTAHAVTSSKLSFFRMQGMATAVSVYILIVALVYQLVLRQTWSPTGLQRVVDELLHSVMPVFFLVFWFKYAAKPALRWSQIPKWLIFPFVYMICVLVRGLLSGFYPYFFIDATKLPVVSLVINIAVLISLFAVFGLLFVFISKQIGDRLKN</sequence>
<feature type="transmembrane region" description="Helical" evidence="1">
    <location>
        <begin position="5"/>
        <end position="25"/>
    </location>
</feature>
<dbReference type="EMBL" id="CP003537">
    <property type="protein sequence ID" value="AGH94461.1"/>
    <property type="molecule type" value="Genomic_DNA"/>
</dbReference>
<dbReference type="AlphaFoldDB" id="M4V8W8"/>
<dbReference type="PATRIC" id="fig|1184267.3.peg.243"/>
<evidence type="ECO:0008006" key="4">
    <source>
        <dbReference type="Google" id="ProtNLM"/>
    </source>
</evidence>
<protein>
    <recommendedName>
        <fullName evidence="4">Integral membrane protein</fullName>
    </recommendedName>
</protein>
<dbReference type="NCBIfam" id="NF038065">
    <property type="entry name" value="Pr6Pr"/>
    <property type="match status" value="1"/>
</dbReference>
<feature type="transmembrane region" description="Helical" evidence="1">
    <location>
        <begin position="73"/>
        <end position="94"/>
    </location>
</feature>
<dbReference type="STRING" id="1184267.A11Q_241"/>
<organism evidence="2 3">
    <name type="scientific">Pseudobdellovibrio exovorus JSS</name>
    <dbReference type="NCBI Taxonomy" id="1184267"/>
    <lineage>
        <taxon>Bacteria</taxon>
        <taxon>Pseudomonadati</taxon>
        <taxon>Bdellovibrionota</taxon>
        <taxon>Bdellovibrionia</taxon>
        <taxon>Bdellovibrionales</taxon>
        <taxon>Pseudobdellovibrionaceae</taxon>
        <taxon>Pseudobdellovibrio</taxon>
    </lineage>
</organism>
<keyword evidence="3" id="KW-1185">Reference proteome</keyword>
<dbReference type="KEGG" id="bex:A11Q_241"/>
<reference evidence="2 3" key="1">
    <citation type="journal article" date="2013" name="ISME J.">
        <title>By their genes ye shall know them: genomic signatures of predatory bacteria.</title>
        <authorList>
            <person name="Pasternak Z."/>
            <person name="Pietrokovski S."/>
            <person name="Rotem O."/>
            <person name="Gophna U."/>
            <person name="Lurie-Weinberger M.N."/>
            <person name="Jurkevitch E."/>
        </authorList>
    </citation>
    <scope>NUCLEOTIDE SEQUENCE [LARGE SCALE GENOMIC DNA]</scope>
    <source>
        <strain evidence="2 3">JSS</strain>
    </source>
</reference>
<dbReference type="InterPro" id="IPR049713">
    <property type="entry name" value="Pr6Pr-like"/>
</dbReference>
<evidence type="ECO:0000313" key="3">
    <source>
        <dbReference type="Proteomes" id="UP000012040"/>
    </source>
</evidence>
<feature type="transmembrane region" description="Helical" evidence="1">
    <location>
        <begin position="144"/>
        <end position="168"/>
    </location>
</feature>
<accession>M4V8W8</accession>
<keyword evidence="1" id="KW-1133">Transmembrane helix</keyword>
<keyword evidence="1" id="KW-0472">Membrane</keyword>
<dbReference type="HOGENOM" id="CLU_077680_0_0_7"/>
<feature type="transmembrane region" description="Helical" evidence="1">
    <location>
        <begin position="45"/>
        <end position="66"/>
    </location>
</feature>
<feature type="transmembrane region" description="Helical" evidence="1">
    <location>
        <begin position="114"/>
        <end position="132"/>
    </location>
</feature>